<feature type="transmembrane region" description="Helical" evidence="1">
    <location>
        <begin position="199"/>
        <end position="219"/>
    </location>
</feature>
<feature type="transmembrane region" description="Helical" evidence="1">
    <location>
        <begin position="145"/>
        <end position="163"/>
    </location>
</feature>
<evidence type="ECO:0000256" key="1">
    <source>
        <dbReference type="SAM" id="Phobius"/>
    </source>
</evidence>
<dbReference type="Gene3D" id="1.20.1070.10">
    <property type="entry name" value="Rhodopsin 7-helix transmembrane proteins"/>
    <property type="match status" value="1"/>
</dbReference>
<feature type="transmembrane region" description="Helical" evidence="1">
    <location>
        <begin position="31"/>
        <end position="52"/>
    </location>
</feature>
<dbReference type="SUPFAM" id="SSF81321">
    <property type="entry name" value="Family A G protein-coupled receptor-like"/>
    <property type="match status" value="1"/>
</dbReference>
<dbReference type="WBParaSite" id="MBELARI_LOCUS2139.1">
    <property type="protein sequence ID" value="MBELARI_LOCUS2139.1"/>
    <property type="gene ID" value="MBELARI_LOCUS2139"/>
</dbReference>
<evidence type="ECO:0000313" key="3">
    <source>
        <dbReference type="WBParaSite" id="MBELARI_LOCUS2139.1"/>
    </source>
</evidence>
<feature type="transmembrane region" description="Helical" evidence="1">
    <location>
        <begin position="113"/>
        <end position="133"/>
    </location>
</feature>
<keyword evidence="1" id="KW-0812">Transmembrane</keyword>
<organism evidence="2 3">
    <name type="scientific">Mesorhabditis belari</name>
    <dbReference type="NCBI Taxonomy" id="2138241"/>
    <lineage>
        <taxon>Eukaryota</taxon>
        <taxon>Metazoa</taxon>
        <taxon>Ecdysozoa</taxon>
        <taxon>Nematoda</taxon>
        <taxon>Chromadorea</taxon>
        <taxon>Rhabditida</taxon>
        <taxon>Rhabditina</taxon>
        <taxon>Rhabditomorpha</taxon>
        <taxon>Rhabditoidea</taxon>
        <taxon>Rhabditidae</taxon>
        <taxon>Mesorhabditinae</taxon>
        <taxon>Mesorhabditis</taxon>
    </lineage>
</organism>
<keyword evidence="1" id="KW-0472">Membrane</keyword>
<dbReference type="PANTHER" id="PTHR23021:SF26">
    <property type="entry name" value="SERPENTINE RECEPTOR, CLASS T"/>
    <property type="match status" value="1"/>
</dbReference>
<feature type="transmembrane region" description="Helical" evidence="1">
    <location>
        <begin position="73"/>
        <end position="93"/>
    </location>
</feature>
<keyword evidence="2" id="KW-1185">Reference proteome</keyword>
<evidence type="ECO:0000313" key="2">
    <source>
        <dbReference type="Proteomes" id="UP000887575"/>
    </source>
</evidence>
<dbReference type="AlphaFoldDB" id="A0AAF3F4T7"/>
<accession>A0AAF3F4T7</accession>
<feature type="transmembrane region" description="Helical" evidence="1">
    <location>
        <begin position="260"/>
        <end position="282"/>
    </location>
</feature>
<dbReference type="Proteomes" id="UP000887575">
    <property type="component" value="Unassembled WGS sequence"/>
</dbReference>
<name>A0AAF3F4T7_9BILA</name>
<sequence length="344" mass="39412">MLVEVLINGYTGQNFSTDFIPAQGGDYIRELSFGVITIAFTLVTFVLYAVVLKIIYNERDFKQNHSQRIMFHLGIADSFQLLIHASTGVYLIAQYESYGWLEKIQGAIMNGMWCTSLVHTALLAINRAVFIVFFQSYRRIFKEPVFYICMTICWSFFLIVTIVDLTDFSLMVYVLPTYTFQYLAEYPWGGTVREFSNQLILYSVLLAAISYIVIFVYVFTHTAPSKRELLLTIQVFFICSYSVFGYCIWTYCPVVDSPTAYFACNFIWVLWNGINPYIMVLFNRKIREVLTSHRFIQIITGDAKSLASNVSVIPRARASSFNQVTVISNLAKNPAIRPASTPPR</sequence>
<dbReference type="InterPro" id="IPR019425">
    <property type="entry name" value="7TM_GPCR_serpentine_rcpt_Srt"/>
</dbReference>
<feature type="transmembrane region" description="Helical" evidence="1">
    <location>
        <begin position="231"/>
        <end position="254"/>
    </location>
</feature>
<dbReference type="PANTHER" id="PTHR23021">
    <property type="entry name" value="SERPENTINE RECEPTOR, CLASS T"/>
    <property type="match status" value="1"/>
</dbReference>
<reference evidence="3" key="1">
    <citation type="submission" date="2024-02" db="UniProtKB">
        <authorList>
            <consortium name="WormBaseParasite"/>
        </authorList>
    </citation>
    <scope>IDENTIFICATION</scope>
</reference>
<proteinExistence type="predicted"/>
<dbReference type="Pfam" id="PF10321">
    <property type="entry name" value="7TM_GPCR_Srt"/>
    <property type="match status" value="1"/>
</dbReference>
<keyword evidence="1" id="KW-1133">Transmembrane helix</keyword>
<protein>
    <submittedName>
        <fullName evidence="3">7TM_GPCR_Srx domain-containing protein</fullName>
    </submittedName>
</protein>